<feature type="region of interest" description="Disordered" evidence="1">
    <location>
        <begin position="68"/>
        <end position="88"/>
    </location>
</feature>
<dbReference type="Pfam" id="PF03948">
    <property type="entry name" value="Ribosomal_L9_C"/>
    <property type="match status" value="1"/>
</dbReference>
<protein>
    <recommendedName>
        <fullName evidence="2">Large ribosomal subunit protein bL9 C-terminal domain-containing protein</fullName>
    </recommendedName>
</protein>
<organism evidence="3 4">
    <name type="scientific">Rhizophlyctis rosea</name>
    <dbReference type="NCBI Taxonomy" id="64517"/>
    <lineage>
        <taxon>Eukaryota</taxon>
        <taxon>Fungi</taxon>
        <taxon>Fungi incertae sedis</taxon>
        <taxon>Chytridiomycota</taxon>
        <taxon>Chytridiomycota incertae sedis</taxon>
        <taxon>Chytridiomycetes</taxon>
        <taxon>Rhizophlyctidales</taxon>
        <taxon>Rhizophlyctidaceae</taxon>
        <taxon>Rhizophlyctis</taxon>
    </lineage>
</organism>
<accession>A0AAD5SCN3</accession>
<dbReference type="Proteomes" id="UP001212841">
    <property type="component" value="Unassembled WGS sequence"/>
</dbReference>
<dbReference type="SUPFAM" id="SSF55653">
    <property type="entry name" value="Ribosomal protein L9 C-domain"/>
    <property type="match status" value="1"/>
</dbReference>
<evidence type="ECO:0000259" key="2">
    <source>
        <dbReference type="Pfam" id="PF03948"/>
    </source>
</evidence>
<gene>
    <name evidence="3" type="ORF">HK097_007836</name>
</gene>
<dbReference type="AlphaFoldDB" id="A0AAD5SCN3"/>
<dbReference type="Gene3D" id="3.10.430.100">
    <property type="entry name" value="Ribosomal protein L9, C-terminal domain"/>
    <property type="match status" value="1"/>
</dbReference>
<name>A0AAD5SCN3_9FUNG</name>
<proteinExistence type="predicted"/>
<keyword evidence="4" id="KW-1185">Reference proteome</keyword>
<evidence type="ECO:0000313" key="4">
    <source>
        <dbReference type="Proteomes" id="UP001212841"/>
    </source>
</evidence>
<dbReference type="InterPro" id="IPR036791">
    <property type="entry name" value="Ribosomal_bL9_C_sf"/>
</dbReference>
<comment type="caution">
    <text evidence="3">The sequence shown here is derived from an EMBL/GenBank/DDBJ whole genome shotgun (WGS) entry which is preliminary data.</text>
</comment>
<reference evidence="3" key="1">
    <citation type="submission" date="2020-05" db="EMBL/GenBank/DDBJ databases">
        <title>Phylogenomic resolution of chytrid fungi.</title>
        <authorList>
            <person name="Stajich J.E."/>
            <person name="Amses K."/>
            <person name="Simmons R."/>
            <person name="Seto K."/>
            <person name="Myers J."/>
            <person name="Bonds A."/>
            <person name="Quandt C.A."/>
            <person name="Barry K."/>
            <person name="Liu P."/>
            <person name="Grigoriev I."/>
            <person name="Longcore J.E."/>
            <person name="James T.Y."/>
        </authorList>
    </citation>
    <scope>NUCLEOTIDE SEQUENCE</scope>
    <source>
        <strain evidence="3">JEL0318</strain>
    </source>
</reference>
<dbReference type="EMBL" id="JADGJD010000424">
    <property type="protein sequence ID" value="KAJ3051189.1"/>
    <property type="molecule type" value="Genomic_DNA"/>
</dbReference>
<evidence type="ECO:0000313" key="3">
    <source>
        <dbReference type="EMBL" id="KAJ3051189.1"/>
    </source>
</evidence>
<evidence type="ECO:0000256" key="1">
    <source>
        <dbReference type="SAM" id="MobiDB-lite"/>
    </source>
</evidence>
<sequence length="189" mass="20784">MSRVKAHPNWKKTRQVLVPLKKAYYVPRVDGHAILPDNWKPKEKEEVLETILPAFSVVSPERPGVTFTTFSHTAPSTSTTTSDAGPSPTTVDLKTALETLPKLDIHRVRVSDESNRIYGSVTAEDIAEQLNFRWNIIVDKTNVHVAGGRFKEVGVKQVVISISETESVTLSIHIKDFGEDGAPAPAAES</sequence>
<feature type="domain" description="Large ribosomal subunit protein bL9 C-terminal" evidence="2">
    <location>
        <begin position="106"/>
        <end position="175"/>
    </location>
</feature>
<dbReference type="InterPro" id="IPR020069">
    <property type="entry name" value="Ribosomal_bL9_C"/>
</dbReference>